<protein>
    <submittedName>
        <fullName evidence="2">Carboxypeptidase regulatory-like domain-containing protein</fullName>
    </submittedName>
</protein>
<organism evidence="2 3">
    <name type="scientific">Clostridium cibarium</name>
    <dbReference type="NCBI Taxonomy" id="2762247"/>
    <lineage>
        <taxon>Bacteria</taxon>
        <taxon>Bacillati</taxon>
        <taxon>Bacillota</taxon>
        <taxon>Clostridia</taxon>
        <taxon>Eubacteriales</taxon>
        <taxon>Clostridiaceae</taxon>
        <taxon>Clostridium</taxon>
    </lineage>
</organism>
<proteinExistence type="predicted"/>
<dbReference type="EMBL" id="JACSRA010000001">
    <property type="protein sequence ID" value="MBD7909962.1"/>
    <property type="molecule type" value="Genomic_DNA"/>
</dbReference>
<feature type="chain" id="PRO_5045203702" evidence="1">
    <location>
        <begin position="22"/>
        <end position="1205"/>
    </location>
</feature>
<keyword evidence="3" id="KW-1185">Reference proteome</keyword>
<dbReference type="RefSeq" id="WP_191767494.1">
    <property type="nucleotide sequence ID" value="NZ_JACSRA010000001.1"/>
</dbReference>
<dbReference type="Proteomes" id="UP000627781">
    <property type="component" value="Unassembled WGS sequence"/>
</dbReference>
<dbReference type="SUPFAM" id="SSF49464">
    <property type="entry name" value="Carboxypeptidase regulatory domain-like"/>
    <property type="match status" value="2"/>
</dbReference>
<comment type="caution">
    <text evidence="2">The sequence shown here is derived from an EMBL/GenBank/DDBJ whole genome shotgun (WGS) entry which is preliminary data.</text>
</comment>
<keyword evidence="1" id="KW-0732">Signal</keyword>
<evidence type="ECO:0000256" key="1">
    <source>
        <dbReference type="SAM" id="SignalP"/>
    </source>
</evidence>
<feature type="signal peptide" evidence="1">
    <location>
        <begin position="1"/>
        <end position="21"/>
    </location>
</feature>
<evidence type="ECO:0000313" key="2">
    <source>
        <dbReference type="EMBL" id="MBD7909962.1"/>
    </source>
</evidence>
<gene>
    <name evidence="2" type="ORF">H9661_01220</name>
</gene>
<dbReference type="Pfam" id="PF13620">
    <property type="entry name" value="CarboxypepD_reg"/>
    <property type="match status" value="1"/>
</dbReference>
<sequence>MRKIQKILLLASISAATSTFLLDKPTLKAYAVDESAYKNQITSNNKINISKEETTNDKKMEGVNLKKEEELESKKTSSNSNVGVNKDSKSLAIQNNLAVSKAISVSDAVNKINAGNGDIAEYRALRLTRVNRDNLKIINKAVMAEKSAQGRDLTLPEIMDITLQTGEGIQEAFENINNGTGTVDDYKLLGADFVNETNIDSVNKYFNGKGYTNVLKFQDVSNKAASALRHINDGEGTESDYSTLEIGSYNSIYSDIVKKYISKEKESKGRDLTIAEIASVVNTTIDRTKQALYNMDQGVGTLDDYKFIGADNVDELHREDVNSLAMNQRWGDVTTALQEINNILGWLSNINNGVGDEPDYGNTHIIDTNKEFFDYGVVNAAVLKRKEANSGQDLTINQIKEVVDSVRKLTKFYERVIAGQATAEDFKDAGFPEVAQDDVATLNDMLKDESLTSLQDKLRSILDSVKNINAGTGSIDDYNNLKTDAVDLSKLQAVNDDILKLKAEKGRDLTIAEIRESVKKTIAASKVVKGDGEVKDFIIIGINGVTEINIQFINEKIKENGSITIININIVIKPIVELSQVYVRIVSGEGTPEDYKKLGINNVDEKNVIYINADLKNKKYAKVQDIQVRVDSTISNIEIINKISSGNGIIDDYINIGITDIYEDILVYVNADLKIQNYKSVDEIISRIQARISSYEALMRINLGEAITDDFTALGLTDITDGLLIYVSTDLQKQNYKTIDEVVNRVQAKISIYKALMQINLGKATVADYNALGLSQININILIYVNADLQGKKFVTVDEVKAQIEKNIQIYKVLLKISSGEATIEDYRAIGVNEIIDYNISYVNIRIKNANISQVSDAKMVINIIINNMIFSNVGGVITDSTTGKPLQGVEIRFRIGANNTTGDYFTKNGVPVVATIDAQGKYSIQLPEGCYTVEIKKDGYVTQNFVITSDGKAKNVLQNIQLIMIQYTVSGVVRDAETGNPLEGVAIRFRVGENNKSGDYYSVNGTEVVVYTDAQGKYSVSLAGGTYTAEAKKDGNITIYSVIISSESAEKMLQDMVLSKTLPENQYRVVLSWGSNPHDLDSYFTGKTGDGQSINVYYQNKTVKVGDTVVTLDRDDTDGNGPETVTFVVDQKGNYTYSVYDLSDSSTPSSNLLSLSGATVKVYKGNQELKTYVIPTNASGITWNVFKVENGQIVDVNTITSDKK</sequence>
<dbReference type="InterPro" id="IPR008969">
    <property type="entry name" value="CarboxyPept-like_regulatory"/>
</dbReference>
<evidence type="ECO:0000313" key="3">
    <source>
        <dbReference type="Proteomes" id="UP000627781"/>
    </source>
</evidence>
<accession>A0ABR8PP71</accession>
<name>A0ABR8PP71_9CLOT</name>
<reference evidence="2 3" key="1">
    <citation type="submission" date="2020-08" db="EMBL/GenBank/DDBJ databases">
        <title>A Genomic Blueprint of the Chicken Gut Microbiome.</title>
        <authorList>
            <person name="Gilroy R."/>
            <person name="Ravi A."/>
            <person name="Getino M."/>
            <person name="Pursley I."/>
            <person name="Horton D.L."/>
            <person name="Alikhan N.-F."/>
            <person name="Baker D."/>
            <person name="Gharbi K."/>
            <person name="Hall N."/>
            <person name="Watson M."/>
            <person name="Adriaenssens E.M."/>
            <person name="Foster-Nyarko E."/>
            <person name="Jarju S."/>
            <person name="Secka A."/>
            <person name="Antonio M."/>
            <person name="Oren A."/>
            <person name="Chaudhuri R."/>
            <person name="La Ragione R.M."/>
            <person name="Hildebrand F."/>
            <person name="Pallen M.J."/>
        </authorList>
    </citation>
    <scope>NUCLEOTIDE SEQUENCE [LARGE SCALE GENOMIC DNA]</scope>
    <source>
        <strain evidence="2 3">Sa3CVN1</strain>
    </source>
</reference>
<dbReference type="Gene3D" id="2.60.40.1120">
    <property type="entry name" value="Carboxypeptidase-like, regulatory domain"/>
    <property type="match status" value="2"/>
</dbReference>